<sequence length="191" mass="21354">MKLILATVVAAFVAVALGDELCFPKSFKSQSFDAVEFNPITHIYHAERQASLYKSLKSRSEFRVLDFQTGRVYVQYDDGSCGYYVNDFISVLNGTQTDVSGIMPNLEIDDYIPGPDSAYGFNLPIGDVTFQFLQDNANGKCNLMYFALILDGVPRLVFFHGPPEEASLDDLHRVEDALEMFETTGCPEISY</sequence>
<dbReference type="AlphaFoldDB" id="A0AAV4DGW9"/>
<evidence type="ECO:0000313" key="2">
    <source>
        <dbReference type="EMBL" id="GFO43274.1"/>
    </source>
</evidence>
<comment type="caution">
    <text evidence="2">The sequence shown here is derived from an EMBL/GenBank/DDBJ whole genome shotgun (WGS) entry which is preliminary data.</text>
</comment>
<dbReference type="Proteomes" id="UP000735302">
    <property type="component" value="Unassembled WGS sequence"/>
</dbReference>
<name>A0AAV4DGW9_9GAST</name>
<protein>
    <submittedName>
        <fullName evidence="2">Uncharacterized protein</fullName>
    </submittedName>
</protein>
<organism evidence="2 3">
    <name type="scientific">Plakobranchus ocellatus</name>
    <dbReference type="NCBI Taxonomy" id="259542"/>
    <lineage>
        <taxon>Eukaryota</taxon>
        <taxon>Metazoa</taxon>
        <taxon>Spiralia</taxon>
        <taxon>Lophotrochozoa</taxon>
        <taxon>Mollusca</taxon>
        <taxon>Gastropoda</taxon>
        <taxon>Heterobranchia</taxon>
        <taxon>Euthyneura</taxon>
        <taxon>Panpulmonata</taxon>
        <taxon>Sacoglossa</taxon>
        <taxon>Placobranchoidea</taxon>
        <taxon>Plakobranchidae</taxon>
        <taxon>Plakobranchus</taxon>
    </lineage>
</organism>
<evidence type="ECO:0000313" key="3">
    <source>
        <dbReference type="Proteomes" id="UP000735302"/>
    </source>
</evidence>
<feature type="signal peptide" evidence="1">
    <location>
        <begin position="1"/>
        <end position="18"/>
    </location>
</feature>
<evidence type="ECO:0000256" key="1">
    <source>
        <dbReference type="SAM" id="SignalP"/>
    </source>
</evidence>
<feature type="chain" id="PRO_5043875994" evidence="1">
    <location>
        <begin position="19"/>
        <end position="191"/>
    </location>
</feature>
<keyword evidence="3" id="KW-1185">Reference proteome</keyword>
<accession>A0AAV4DGW9</accession>
<reference evidence="2 3" key="1">
    <citation type="journal article" date="2021" name="Elife">
        <title>Chloroplast acquisition without the gene transfer in kleptoplastic sea slugs, Plakobranchus ocellatus.</title>
        <authorList>
            <person name="Maeda T."/>
            <person name="Takahashi S."/>
            <person name="Yoshida T."/>
            <person name="Shimamura S."/>
            <person name="Takaki Y."/>
            <person name="Nagai Y."/>
            <person name="Toyoda A."/>
            <person name="Suzuki Y."/>
            <person name="Arimoto A."/>
            <person name="Ishii H."/>
            <person name="Satoh N."/>
            <person name="Nishiyama T."/>
            <person name="Hasebe M."/>
            <person name="Maruyama T."/>
            <person name="Minagawa J."/>
            <person name="Obokata J."/>
            <person name="Shigenobu S."/>
        </authorList>
    </citation>
    <scope>NUCLEOTIDE SEQUENCE [LARGE SCALE GENOMIC DNA]</scope>
</reference>
<proteinExistence type="predicted"/>
<dbReference type="EMBL" id="BLXT01007857">
    <property type="protein sequence ID" value="GFO43274.1"/>
    <property type="molecule type" value="Genomic_DNA"/>
</dbReference>
<keyword evidence="1" id="KW-0732">Signal</keyword>
<gene>
    <name evidence="2" type="ORF">PoB_006977900</name>
</gene>